<dbReference type="PROSITE" id="PS51471">
    <property type="entry name" value="FE2OG_OXY"/>
    <property type="match status" value="1"/>
</dbReference>
<dbReference type="EMBL" id="UINC01045438">
    <property type="protein sequence ID" value="SVB52201.1"/>
    <property type="molecule type" value="Genomic_DNA"/>
</dbReference>
<name>A0A382EQC1_9ZZZZ</name>
<dbReference type="SMART" id="SM00702">
    <property type="entry name" value="P4Hc"/>
    <property type="match status" value="1"/>
</dbReference>
<accession>A0A382EQC1</accession>
<evidence type="ECO:0000259" key="6">
    <source>
        <dbReference type="PROSITE" id="PS51471"/>
    </source>
</evidence>
<dbReference type="GO" id="GO:0051213">
    <property type="term" value="F:dioxygenase activity"/>
    <property type="evidence" value="ECO:0007669"/>
    <property type="project" value="UniProtKB-KW"/>
</dbReference>
<evidence type="ECO:0000256" key="5">
    <source>
        <dbReference type="ARBA" id="ARBA00023004"/>
    </source>
</evidence>
<proteinExistence type="predicted"/>
<dbReference type="InterPro" id="IPR005123">
    <property type="entry name" value="Oxoglu/Fe-dep_dioxygenase_dom"/>
</dbReference>
<evidence type="ECO:0000256" key="1">
    <source>
        <dbReference type="ARBA" id="ARBA00001961"/>
    </source>
</evidence>
<organism evidence="7">
    <name type="scientific">marine metagenome</name>
    <dbReference type="NCBI Taxonomy" id="408172"/>
    <lineage>
        <taxon>unclassified sequences</taxon>
        <taxon>metagenomes</taxon>
        <taxon>ecological metagenomes</taxon>
    </lineage>
</organism>
<gene>
    <name evidence="7" type="ORF">METZ01_LOCUS205055</name>
</gene>
<dbReference type="Pfam" id="PF13640">
    <property type="entry name" value="2OG-FeII_Oxy_3"/>
    <property type="match status" value="1"/>
</dbReference>
<keyword evidence="4" id="KW-0560">Oxidoreductase</keyword>
<sequence length="196" mass="22497">MITLPKGNENGYSRLAAFIHTFDNTFTEDFCNTIINEYKEIDYVPATTDSGPDWRSCMNADILNNADDKRKEIDKTLFENLQKILEELKTLHPTLNSVTDDSGYDLLRYKMGDYYNPHIDAGTTEHRVLSCIIALNEDYLGGEIDMWHGETITKLRTGSVHIFPSSFMFPHGIRPVTKGIRYSIVTWFNYGNPNEK</sequence>
<dbReference type="GO" id="GO:0016705">
    <property type="term" value="F:oxidoreductase activity, acting on paired donors, with incorporation or reduction of molecular oxygen"/>
    <property type="evidence" value="ECO:0007669"/>
    <property type="project" value="InterPro"/>
</dbReference>
<protein>
    <recommendedName>
        <fullName evidence="6">Fe2OG dioxygenase domain-containing protein</fullName>
    </recommendedName>
</protein>
<dbReference type="GO" id="GO:0031418">
    <property type="term" value="F:L-ascorbic acid binding"/>
    <property type="evidence" value="ECO:0007669"/>
    <property type="project" value="InterPro"/>
</dbReference>
<keyword evidence="3" id="KW-0223">Dioxygenase</keyword>
<evidence type="ECO:0000256" key="3">
    <source>
        <dbReference type="ARBA" id="ARBA00022964"/>
    </source>
</evidence>
<dbReference type="Gene3D" id="2.60.120.620">
    <property type="entry name" value="q2cbj1_9rhob like domain"/>
    <property type="match status" value="1"/>
</dbReference>
<dbReference type="InterPro" id="IPR044862">
    <property type="entry name" value="Pro_4_hyd_alph_FE2OG_OXY"/>
</dbReference>
<keyword evidence="5" id="KW-0408">Iron</keyword>
<dbReference type="GO" id="GO:0005506">
    <property type="term" value="F:iron ion binding"/>
    <property type="evidence" value="ECO:0007669"/>
    <property type="project" value="InterPro"/>
</dbReference>
<evidence type="ECO:0000313" key="7">
    <source>
        <dbReference type="EMBL" id="SVB52201.1"/>
    </source>
</evidence>
<evidence type="ECO:0000256" key="4">
    <source>
        <dbReference type="ARBA" id="ARBA00023002"/>
    </source>
</evidence>
<keyword evidence="2" id="KW-0479">Metal-binding</keyword>
<evidence type="ECO:0000256" key="2">
    <source>
        <dbReference type="ARBA" id="ARBA00022723"/>
    </source>
</evidence>
<dbReference type="InterPro" id="IPR006620">
    <property type="entry name" value="Pro_4_hyd_alph"/>
</dbReference>
<feature type="domain" description="Fe2OG dioxygenase" evidence="6">
    <location>
        <begin position="94"/>
        <end position="190"/>
    </location>
</feature>
<comment type="cofactor">
    <cofactor evidence="1">
        <name>L-ascorbate</name>
        <dbReference type="ChEBI" id="CHEBI:38290"/>
    </cofactor>
</comment>
<reference evidence="7" key="1">
    <citation type="submission" date="2018-05" db="EMBL/GenBank/DDBJ databases">
        <authorList>
            <person name="Lanie J.A."/>
            <person name="Ng W.-L."/>
            <person name="Kazmierczak K.M."/>
            <person name="Andrzejewski T.M."/>
            <person name="Davidsen T.M."/>
            <person name="Wayne K.J."/>
            <person name="Tettelin H."/>
            <person name="Glass J.I."/>
            <person name="Rusch D."/>
            <person name="Podicherti R."/>
            <person name="Tsui H.-C.T."/>
            <person name="Winkler M.E."/>
        </authorList>
    </citation>
    <scope>NUCLEOTIDE SEQUENCE</scope>
</reference>
<dbReference type="AlphaFoldDB" id="A0A382EQC1"/>